<feature type="non-terminal residue" evidence="2">
    <location>
        <position position="1"/>
    </location>
</feature>
<comment type="caution">
    <text evidence="2">The sequence shown here is derived from an EMBL/GenBank/DDBJ whole genome shotgun (WGS) entry which is preliminary data.</text>
</comment>
<sequence length="117" mass="12031">QVMTSLAELFTAADAFTAAVLAAPPAPGISAGVPDYANVLPPPRQTAAPRTKSSTKSSDESGKEGGRSAGVRFADLVSISGTAAGVTAVTPSRPLPMRAAVTAAAGRWFRQYRMLVW</sequence>
<dbReference type="Proteomes" id="UP000747399">
    <property type="component" value="Unassembled WGS sequence"/>
</dbReference>
<reference evidence="2" key="1">
    <citation type="journal article" date="2021" name="Proc. Natl. Acad. Sci. U.S.A.">
        <title>Three genomes in the algal genus Volvox reveal the fate of a haploid sex-determining region after a transition to homothallism.</title>
        <authorList>
            <person name="Yamamoto K."/>
            <person name="Hamaji T."/>
            <person name="Kawai-Toyooka H."/>
            <person name="Matsuzaki R."/>
            <person name="Takahashi F."/>
            <person name="Nishimura Y."/>
            <person name="Kawachi M."/>
            <person name="Noguchi H."/>
            <person name="Minakuchi Y."/>
            <person name="Umen J.G."/>
            <person name="Toyoda A."/>
            <person name="Nozaki H."/>
        </authorList>
    </citation>
    <scope>NUCLEOTIDE SEQUENCE</scope>
    <source>
        <strain evidence="2">NIES-3780</strain>
    </source>
</reference>
<dbReference type="AlphaFoldDB" id="A0A8J4BAB4"/>
<accession>A0A8J4BAB4</accession>
<proteinExistence type="predicted"/>
<organism evidence="2 3">
    <name type="scientific">Volvox africanus</name>
    <dbReference type="NCBI Taxonomy" id="51714"/>
    <lineage>
        <taxon>Eukaryota</taxon>
        <taxon>Viridiplantae</taxon>
        <taxon>Chlorophyta</taxon>
        <taxon>core chlorophytes</taxon>
        <taxon>Chlorophyceae</taxon>
        <taxon>CS clade</taxon>
        <taxon>Chlamydomonadales</taxon>
        <taxon>Volvocaceae</taxon>
        <taxon>Volvox</taxon>
    </lineage>
</organism>
<protein>
    <submittedName>
        <fullName evidence="2">Uncharacterized protein</fullName>
    </submittedName>
</protein>
<name>A0A8J4BAB4_9CHLO</name>
<feature type="compositionally biased region" description="Basic and acidic residues" evidence="1">
    <location>
        <begin position="57"/>
        <end position="66"/>
    </location>
</feature>
<dbReference type="EMBL" id="BNCO01000028">
    <property type="protein sequence ID" value="GIL57671.1"/>
    <property type="molecule type" value="Genomic_DNA"/>
</dbReference>
<keyword evidence="3" id="KW-1185">Reference proteome</keyword>
<feature type="region of interest" description="Disordered" evidence="1">
    <location>
        <begin position="32"/>
        <end position="69"/>
    </location>
</feature>
<feature type="non-terminal residue" evidence="2">
    <location>
        <position position="117"/>
    </location>
</feature>
<gene>
    <name evidence="2" type="ORF">Vafri_12852</name>
</gene>
<evidence type="ECO:0000256" key="1">
    <source>
        <dbReference type="SAM" id="MobiDB-lite"/>
    </source>
</evidence>
<evidence type="ECO:0000313" key="2">
    <source>
        <dbReference type="EMBL" id="GIL57671.1"/>
    </source>
</evidence>
<evidence type="ECO:0000313" key="3">
    <source>
        <dbReference type="Proteomes" id="UP000747399"/>
    </source>
</evidence>